<dbReference type="Pfam" id="PF06568">
    <property type="entry name" value="YjiS-like"/>
    <property type="match status" value="1"/>
</dbReference>
<evidence type="ECO:0000313" key="3">
    <source>
        <dbReference type="Proteomes" id="UP000311605"/>
    </source>
</evidence>
<dbReference type="InterPro" id="IPR009506">
    <property type="entry name" value="YjiS-like"/>
</dbReference>
<dbReference type="AlphaFoldDB" id="A0A5C4X8R4"/>
<sequence length="46" mass="5221">MRLQDTVKAYIRTRRAIAELRALDDARLSDLGVSRSHIRAAVEGRL</sequence>
<accession>A0A5C4X8R4</accession>
<reference evidence="2 3" key="1">
    <citation type="submission" date="2019-06" db="EMBL/GenBank/DDBJ databases">
        <title>The draft genome of Rhizobium smilacinae PTYR-5.</title>
        <authorList>
            <person name="Liu L."/>
            <person name="Li L."/>
            <person name="Zhang X."/>
        </authorList>
    </citation>
    <scope>NUCLEOTIDE SEQUENCE [LARGE SCALE GENOMIC DNA]</scope>
    <source>
        <strain evidence="2 3">PTYR-5</strain>
    </source>
</reference>
<proteinExistence type="predicted"/>
<gene>
    <name evidence="2" type="ORF">FHP24_27575</name>
</gene>
<evidence type="ECO:0000259" key="1">
    <source>
        <dbReference type="Pfam" id="PF06568"/>
    </source>
</evidence>
<name>A0A5C4X8R4_9HYPH</name>
<keyword evidence="3" id="KW-1185">Reference proteome</keyword>
<protein>
    <submittedName>
        <fullName evidence="2">DUF1127 domain-containing protein</fullName>
    </submittedName>
</protein>
<dbReference type="EMBL" id="VDMN01000012">
    <property type="protein sequence ID" value="TNM59717.1"/>
    <property type="molecule type" value="Genomic_DNA"/>
</dbReference>
<evidence type="ECO:0000313" key="2">
    <source>
        <dbReference type="EMBL" id="TNM59717.1"/>
    </source>
</evidence>
<dbReference type="RefSeq" id="WP_139679456.1">
    <property type="nucleotide sequence ID" value="NZ_VDMN01000012.1"/>
</dbReference>
<dbReference type="Proteomes" id="UP000311605">
    <property type="component" value="Unassembled WGS sequence"/>
</dbReference>
<feature type="domain" description="YjiS-like" evidence="1">
    <location>
        <begin position="6"/>
        <end position="39"/>
    </location>
</feature>
<organism evidence="2 3">
    <name type="scientific">Aliirhizobium smilacinae</name>
    <dbReference type="NCBI Taxonomy" id="1395944"/>
    <lineage>
        <taxon>Bacteria</taxon>
        <taxon>Pseudomonadati</taxon>
        <taxon>Pseudomonadota</taxon>
        <taxon>Alphaproteobacteria</taxon>
        <taxon>Hyphomicrobiales</taxon>
        <taxon>Rhizobiaceae</taxon>
        <taxon>Aliirhizobium</taxon>
    </lineage>
</organism>
<comment type="caution">
    <text evidence="2">The sequence shown here is derived from an EMBL/GenBank/DDBJ whole genome shotgun (WGS) entry which is preliminary data.</text>
</comment>